<dbReference type="AlphaFoldDB" id="A0A9P6FJG2"/>
<feature type="non-terminal residue" evidence="2">
    <location>
        <position position="129"/>
    </location>
</feature>
<sequence length="129" mass="13344">MTTSNHFSGVFNTNAVERLLKSADSLDFALASAGSKKPSAAALSARPAAADFGSLEAVFGVSDITATLFDDWLANDLHHVGFMNTSDEPALSSSASDSDSSNSPRISNESDSPIVGFDSIASDAELIQS</sequence>
<protein>
    <submittedName>
        <fullName evidence="2">Uncharacterized protein</fullName>
    </submittedName>
</protein>
<feature type="compositionally biased region" description="Low complexity" evidence="1">
    <location>
        <begin position="88"/>
        <end position="112"/>
    </location>
</feature>
<reference evidence="2" key="1">
    <citation type="journal article" date="2020" name="Fungal Divers.">
        <title>Resolving the Mortierellaceae phylogeny through synthesis of multi-gene phylogenetics and phylogenomics.</title>
        <authorList>
            <person name="Vandepol N."/>
            <person name="Liber J."/>
            <person name="Desiro A."/>
            <person name="Na H."/>
            <person name="Kennedy M."/>
            <person name="Barry K."/>
            <person name="Grigoriev I.V."/>
            <person name="Miller A.N."/>
            <person name="O'Donnell K."/>
            <person name="Stajich J.E."/>
            <person name="Bonito G."/>
        </authorList>
    </citation>
    <scope>NUCLEOTIDE SEQUENCE</scope>
    <source>
        <strain evidence="2">KOD1015</strain>
    </source>
</reference>
<name>A0A9P6FJG2_9FUNG</name>
<evidence type="ECO:0000313" key="2">
    <source>
        <dbReference type="EMBL" id="KAF9567293.1"/>
    </source>
</evidence>
<feature type="region of interest" description="Disordered" evidence="1">
    <location>
        <begin position="88"/>
        <end position="116"/>
    </location>
</feature>
<keyword evidence="3" id="KW-1185">Reference proteome</keyword>
<organism evidence="2 3">
    <name type="scientific">Lunasporangiospora selenospora</name>
    <dbReference type="NCBI Taxonomy" id="979761"/>
    <lineage>
        <taxon>Eukaryota</taxon>
        <taxon>Fungi</taxon>
        <taxon>Fungi incertae sedis</taxon>
        <taxon>Mucoromycota</taxon>
        <taxon>Mortierellomycotina</taxon>
        <taxon>Mortierellomycetes</taxon>
        <taxon>Mortierellales</taxon>
        <taxon>Mortierellaceae</taxon>
        <taxon>Lunasporangiospora</taxon>
    </lineage>
</organism>
<dbReference type="EMBL" id="JAABOA010006242">
    <property type="protein sequence ID" value="KAF9567293.1"/>
    <property type="molecule type" value="Genomic_DNA"/>
</dbReference>
<proteinExistence type="predicted"/>
<gene>
    <name evidence="2" type="ORF">BGW38_008853</name>
</gene>
<evidence type="ECO:0000256" key="1">
    <source>
        <dbReference type="SAM" id="MobiDB-lite"/>
    </source>
</evidence>
<evidence type="ECO:0000313" key="3">
    <source>
        <dbReference type="Proteomes" id="UP000780801"/>
    </source>
</evidence>
<dbReference type="Proteomes" id="UP000780801">
    <property type="component" value="Unassembled WGS sequence"/>
</dbReference>
<dbReference type="OrthoDB" id="2257100at2759"/>
<accession>A0A9P6FJG2</accession>
<comment type="caution">
    <text evidence="2">The sequence shown here is derived from an EMBL/GenBank/DDBJ whole genome shotgun (WGS) entry which is preliminary data.</text>
</comment>